<gene>
    <name evidence="7" type="primary">LOC110986803</name>
</gene>
<protein>
    <submittedName>
        <fullName evidence="7">Chondroadherin-like protein</fullName>
    </submittedName>
</protein>
<evidence type="ECO:0000256" key="3">
    <source>
        <dbReference type="ARBA" id="ARBA00022737"/>
    </source>
</evidence>
<dbReference type="Pfam" id="PF13855">
    <property type="entry name" value="LRR_8"/>
    <property type="match status" value="4"/>
</dbReference>
<evidence type="ECO:0000313" key="7">
    <source>
        <dbReference type="RefSeq" id="XP_022104705.1"/>
    </source>
</evidence>
<evidence type="ECO:0000256" key="4">
    <source>
        <dbReference type="SAM" id="Phobius"/>
    </source>
</evidence>
<evidence type="ECO:0000259" key="5">
    <source>
        <dbReference type="SMART" id="SM00082"/>
    </source>
</evidence>
<dbReference type="InterPro" id="IPR050328">
    <property type="entry name" value="Dev_Immune_Receptor"/>
</dbReference>
<dbReference type="Proteomes" id="UP000694845">
    <property type="component" value="Unplaced"/>
</dbReference>
<dbReference type="OrthoDB" id="1687175at2759"/>
<keyword evidence="3" id="KW-0677">Repeat</keyword>
<dbReference type="SMART" id="SM00369">
    <property type="entry name" value="LRR_TYP"/>
    <property type="match status" value="10"/>
</dbReference>
<dbReference type="SMART" id="SM00082">
    <property type="entry name" value="LRRCT"/>
    <property type="match status" value="1"/>
</dbReference>
<dbReference type="PANTHER" id="PTHR24373">
    <property type="entry name" value="SLIT RELATED LEUCINE-RICH REPEAT NEURONAL PROTEIN"/>
    <property type="match status" value="1"/>
</dbReference>
<keyword evidence="2" id="KW-0732">Signal</keyword>
<organism evidence="6 7">
    <name type="scientific">Acanthaster planci</name>
    <name type="common">Crown-of-thorns starfish</name>
    <dbReference type="NCBI Taxonomy" id="133434"/>
    <lineage>
        <taxon>Eukaryota</taxon>
        <taxon>Metazoa</taxon>
        <taxon>Echinodermata</taxon>
        <taxon>Eleutherozoa</taxon>
        <taxon>Asterozoa</taxon>
        <taxon>Asteroidea</taxon>
        <taxon>Valvatacea</taxon>
        <taxon>Valvatida</taxon>
        <taxon>Acanthasteridae</taxon>
        <taxon>Acanthaster</taxon>
    </lineage>
</organism>
<dbReference type="InterPro" id="IPR003591">
    <property type="entry name" value="Leu-rich_rpt_typical-subtyp"/>
</dbReference>
<evidence type="ECO:0000256" key="2">
    <source>
        <dbReference type="ARBA" id="ARBA00022729"/>
    </source>
</evidence>
<feature type="transmembrane region" description="Helical" evidence="4">
    <location>
        <begin position="528"/>
        <end position="548"/>
    </location>
</feature>
<reference evidence="7" key="1">
    <citation type="submission" date="2025-08" db="UniProtKB">
        <authorList>
            <consortium name="RefSeq"/>
        </authorList>
    </citation>
    <scope>IDENTIFICATION</scope>
</reference>
<name>A0A8B7ZIK2_ACAPL</name>
<dbReference type="GO" id="GO:0005615">
    <property type="term" value="C:extracellular space"/>
    <property type="evidence" value="ECO:0007669"/>
    <property type="project" value="TreeGrafter"/>
</dbReference>
<accession>A0A8B7ZIK2</accession>
<keyword evidence="4" id="KW-1133">Transmembrane helix</keyword>
<keyword evidence="1" id="KW-0433">Leucine-rich repeat</keyword>
<dbReference type="InterPro" id="IPR000483">
    <property type="entry name" value="Cys-rich_flank_reg_C"/>
</dbReference>
<dbReference type="PROSITE" id="PS51450">
    <property type="entry name" value="LRR"/>
    <property type="match status" value="2"/>
</dbReference>
<evidence type="ECO:0000256" key="1">
    <source>
        <dbReference type="ARBA" id="ARBA00022614"/>
    </source>
</evidence>
<evidence type="ECO:0000313" key="6">
    <source>
        <dbReference type="Proteomes" id="UP000694845"/>
    </source>
</evidence>
<dbReference type="KEGG" id="aplc:110986803"/>
<sequence>MVCSGERSPYFTAIAGFFVFCVVASYGRVACDEWRICPSQCVCDFDIFVANCSSKELIDVFEVARDRSFNWTESLDLSGNLLSTVTEETLSGFPSLLDLSLAGNRVQDIANGSFRHLAERLHRLVLGGNMLVEIPPAIRELRVLRELDLSTNRLWYISPGSFEGLDMLESLYLDHNTIDVFDGAAFHGLTSLNKLSLMDTFLAEDPVGWFVDSPLRELHLSHNAVPLSSEVRSWFDLNKTAPLEILVLINNEIEKVEGRFRGMVNLMKLDLGTNKIRKITEESMEGLFNLKELIMNSNSLELIDKKSFQNMFDLQILSIDENQLASLLAGLFSRSNRLTRLNAGQNNLEDISAITDEYLPEMRELYLYSNSIQKISSQGFTSLPVLSHLVLGGNLLTHVPNVRNLPELQSLDLSQNQIRFVPANAFEGSFSLEEIYLEQNQLEHLQYEPFAELFYLVKLSLVGNPWWCDCQIEWMLELMYTPEQPYWVEDLYDVLCVKPPELIGFSLTDVTRDDLVFRCPNPLDRNTILVLLGSWFGLVLLVLLRFWIRKFCRVRKREKIGKRNVKYHRRRERRGSNGIFGSNFRGRRPIDRSDSYALILQNKDNDEQDGCGSNPGNGDVSPRERIEIARVTTV</sequence>
<feature type="domain" description="LRRCT" evidence="5">
    <location>
        <begin position="464"/>
        <end position="520"/>
    </location>
</feature>
<keyword evidence="4" id="KW-0812">Transmembrane</keyword>
<dbReference type="GeneID" id="110986803"/>
<keyword evidence="4" id="KW-0472">Membrane</keyword>
<dbReference type="InterPro" id="IPR032675">
    <property type="entry name" value="LRR_dom_sf"/>
</dbReference>
<keyword evidence="6" id="KW-1185">Reference proteome</keyword>
<dbReference type="OMA" id="DEWRICP"/>
<dbReference type="RefSeq" id="XP_022104705.1">
    <property type="nucleotide sequence ID" value="XM_022249013.1"/>
</dbReference>
<dbReference type="SUPFAM" id="SSF52058">
    <property type="entry name" value="L domain-like"/>
    <property type="match status" value="2"/>
</dbReference>
<dbReference type="InterPro" id="IPR001611">
    <property type="entry name" value="Leu-rich_rpt"/>
</dbReference>
<dbReference type="PANTHER" id="PTHR24373:SF275">
    <property type="entry name" value="TIR DOMAIN-CONTAINING PROTEIN"/>
    <property type="match status" value="1"/>
</dbReference>
<dbReference type="Gene3D" id="3.80.10.10">
    <property type="entry name" value="Ribonuclease Inhibitor"/>
    <property type="match status" value="3"/>
</dbReference>
<dbReference type="AlphaFoldDB" id="A0A8B7ZIK2"/>
<dbReference type="GO" id="GO:0031012">
    <property type="term" value="C:extracellular matrix"/>
    <property type="evidence" value="ECO:0007669"/>
    <property type="project" value="TreeGrafter"/>
</dbReference>
<proteinExistence type="predicted"/>